<evidence type="ECO:0000256" key="4">
    <source>
        <dbReference type="ARBA" id="ARBA00022989"/>
    </source>
</evidence>
<sequence length="311" mass="33714">MSKKWSGSIMVLSAATAWGISGVSGQYLMSHGIHVDLLTSLRLLLSGLFLCGLALMTQRDHFKVIVKQPKLLFAILVFAIFGLLMNQYAYLNAVQFTNAGTATVLQFLSPIFILLYVSLTEKRKPSVTECVAMVLAILGTIIMATHGNLSQLAITPKGLFWGLLSAITAALYIIIPARLIEKWGSLVIIGLGMLFAGGFFPLATQAWQHPLSLTGDNLIALFGLIGVGTIFAYTIFLKGTALVGPVNGSLLSSVEPVASVAFAILLLKEVFYPIDLLGMALILASVLLISYRDWIIMRNVKRIDEDDKLPI</sequence>
<dbReference type="SUPFAM" id="SSF103481">
    <property type="entry name" value="Multidrug resistance efflux transporter EmrE"/>
    <property type="match status" value="2"/>
</dbReference>
<proteinExistence type="inferred from homology"/>
<dbReference type="AlphaFoldDB" id="A0A2N8LE31"/>
<feature type="transmembrane region" description="Helical" evidence="6">
    <location>
        <begin position="158"/>
        <end position="175"/>
    </location>
</feature>
<evidence type="ECO:0000256" key="2">
    <source>
        <dbReference type="ARBA" id="ARBA00007362"/>
    </source>
</evidence>
<dbReference type="OrthoDB" id="9810818at2"/>
<dbReference type="EMBL" id="LOCM01000006">
    <property type="protein sequence ID" value="PND48400.1"/>
    <property type="molecule type" value="Genomic_DNA"/>
</dbReference>
<feature type="transmembrane region" description="Helical" evidence="6">
    <location>
        <begin position="126"/>
        <end position="146"/>
    </location>
</feature>
<keyword evidence="4 6" id="KW-1133">Transmembrane helix</keyword>
<name>A0A2N8LE31_9STRE</name>
<dbReference type="PANTHER" id="PTHR32322:SF2">
    <property type="entry name" value="EAMA DOMAIN-CONTAINING PROTEIN"/>
    <property type="match status" value="1"/>
</dbReference>
<dbReference type="InterPro" id="IPR037185">
    <property type="entry name" value="EmrE-like"/>
</dbReference>
<evidence type="ECO:0000256" key="5">
    <source>
        <dbReference type="ARBA" id="ARBA00023136"/>
    </source>
</evidence>
<feature type="transmembrane region" description="Helical" evidence="6">
    <location>
        <begin position="71"/>
        <end position="90"/>
    </location>
</feature>
<evidence type="ECO:0000259" key="7">
    <source>
        <dbReference type="Pfam" id="PF00892"/>
    </source>
</evidence>
<dbReference type="InterPro" id="IPR050638">
    <property type="entry name" value="AA-Vitamin_Transporters"/>
</dbReference>
<comment type="similarity">
    <text evidence="2">Belongs to the EamA transporter family.</text>
</comment>
<feature type="transmembrane region" description="Helical" evidence="6">
    <location>
        <begin position="41"/>
        <end position="59"/>
    </location>
</feature>
<feature type="transmembrane region" description="Helical" evidence="6">
    <location>
        <begin position="249"/>
        <end position="267"/>
    </location>
</feature>
<evidence type="ECO:0000256" key="1">
    <source>
        <dbReference type="ARBA" id="ARBA00004127"/>
    </source>
</evidence>
<dbReference type="Proteomes" id="UP000235963">
    <property type="component" value="Unassembled WGS sequence"/>
</dbReference>
<evidence type="ECO:0000313" key="9">
    <source>
        <dbReference type="Proteomes" id="UP000235963"/>
    </source>
</evidence>
<feature type="transmembrane region" description="Helical" evidence="6">
    <location>
        <begin position="219"/>
        <end position="237"/>
    </location>
</feature>
<dbReference type="PANTHER" id="PTHR32322">
    <property type="entry name" value="INNER MEMBRANE TRANSPORTER"/>
    <property type="match status" value="1"/>
</dbReference>
<dbReference type="RefSeq" id="WP_102776760.1">
    <property type="nucleotide sequence ID" value="NZ_CBCSGP010000001.1"/>
</dbReference>
<reference evidence="8 9" key="1">
    <citation type="submission" date="2015-12" db="EMBL/GenBank/DDBJ databases">
        <title>Streptococcus penaeicida sp. nov.</title>
        <authorList>
            <person name="Gomez-Gil B."/>
            <person name="Morales-Covarrubias M."/>
        </authorList>
    </citation>
    <scope>NUCLEOTIDE SEQUENCE [LARGE SCALE GENOMIC DNA]</scope>
    <source>
        <strain evidence="8 9">CAIM 1838</strain>
    </source>
</reference>
<comment type="caution">
    <text evidence="8">The sequence shown here is derived from an EMBL/GenBank/DDBJ whole genome shotgun (WGS) entry which is preliminary data.</text>
</comment>
<feature type="transmembrane region" description="Helical" evidence="6">
    <location>
        <begin position="273"/>
        <end position="291"/>
    </location>
</feature>
<dbReference type="InterPro" id="IPR000620">
    <property type="entry name" value="EamA_dom"/>
</dbReference>
<evidence type="ECO:0000313" key="8">
    <source>
        <dbReference type="EMBL" id="PND48400.1"/>
    </source>
</evidence>
<feature type="transmembrane region" description="Helical" evidence="6">
    <location>
        <begin position="96"/>
        <end position="119"/>
    </location>
</feature>
<evidence type="ECO:0000256" key="3">
    <source>
        <dbReference type="ARBA" id="ARBA00022692"/>
    </source>
</evidence>
<dbReference type="GO" id="GO:0016020">
    <property type="term" value="C:membrane"/>
    <property type="evidence" value="ECO:0007669"/>
    <property type="project" value="UniProtKB-SubCell"/>
</dbReference>
<evidence type="ECO:0000256" key="6">
    <source>
        <dbReference type="SAM" id="Phobius"/>
    </source>
</evidence>
<keyword evidence="9" id="KW-1185">Reference proteome</keyword>
<keyword evidence="3 6" id="KW-0812">Transmembrane</keyword>
<feature type="domain" description="EamA" evidence="7">
    <location>
        <begin position="157"/>
        <end position="290"/>
    </location>
</feature>
<dbReference type="Pfam" id="PF00892">
    <property type="entry name" value="EamA"/>
    <property type="match status" value="2"/>
</dbReference>
<accession>A0A2N8LE31</accession>
<gene>
    <name evidence="8" type="ORF">AT575_00960</name>
</gene>
<feature type="transmembrane region" description="Helical" evidence="6">
    <location>
        <begin position="187"/>
        <end position="207"/>
    </location>
</feature>
<protein>
    <submittedName>
        <fullName evidence="8">Multidrug DMT transporter</fullName>
    </submittedName>
</protein>
<organism evidence="8 9">
    <name type="scientific">Streptococcus penaeicida</name>
    <dbReference type="NCBI Taxonomy" id="1765960"/>
    <lineage>
        <taxon>Bacteria</taxon>
        <taxon>Bacillati</taxon>
        <taxon>Bacillota</taxon>
        <taxon>Bacilli</taxon>
        <taxon>Lactobacillales</taxon>
        <taxon>Streptococcaceae</taxon>
        <taxon>Streptococcus</taxon>
    </lineage>
</organism>
<comment type="subcellular location">
    <subcellularLocation>
        <location evidence="1">Endomembrane system</location>
        <topology evidence="1">Multi-pass membrane protein</topology>
    </subcellularLocation>
</comment>
<feature type="domain" description="EamA" evidence="7">
    <location>
        <begin position="6"/>
        <end position="144"/>
    </location>
</feature>
<keyword evidence="5 6" id="KW-0472">Membrane</keyword>